<name>A0ABP8UNU3_9ACTN</name>
<dbReference type="Pfam" id="PF03358">
    <property type="entry name" value="FMN_red"/>
    <property type="match status" value="1"/>
</dbReference>
<evidence type="ECO:0000313" key="6">
    <source>
        <dbReference type="EMBL" id="GAA4635072.1"/>
    </source>
</evidence>
<evidence type="ECO:0000256" key="2">
    <source>
        <dbReference type="ARBA" id="ARBA00022643"/>
    </source>
</evidence>
<keyword evidence="7" id="KW-1185">Reference proteome</keyword>
<feature type="region of interest" description="Disordered" evidence="4">
    <location>
        <begin position="1"/>
        <end position="23"/>
    </location>
</feature>
<dbReference type="PANTHER" id="PTHR43408:SF2">
    <property type="entry name" value="FMN REDUCTASE (NADPH)"/>
    <property type="match status" value="1"/>
</dbReference>
<evidence type="ECO:0000256" key="4">
    <source>
        <dbReference type="SAM" id="MobiDB-lite"/>
    </source>
</evidence>
<dbReference type="PANTHER" id="PTHR43408">
    <property type="entry name" value="FMN REDUCTASE (NADPH)"/>
    <property type="match status" value="1"/>
</dbReference>
<dbReference type="EMBL" id="BAABHK010000014">
    <property type="protein sequence ID" value="GAA4635072.1"/>
    <property type="molecule type" value="Genomic_DNA"/>
</dbReference>
<keyword evidence="1" id="KW-0285">Flavoprotein</keyword>
<proteinExistence type="predicted"/>
<dbReference type="InterPro" id="IPR051814">
    <property type="entry name" value="NAD(P)H-dep_FMN_reductase"/>
</dbReference>
<organism evidence="6 7">
    <name type="scientific">Actinoallomurus vinaceus</name>
    <dbReference type="NCBI Taxonomy" id="1080074"/>
    <lineage>
        <taxon>Bacteria</taxon>
        <taxon>Bacillati</taxon>
        <taxon>Actinomycetota</taxon>
        <taxon>Actinomycetes</taxon>
        <taxon>Streptosporangiales</taxon>
        <taxon>Thermomonosporaceae</taxon>
        <taxon>Actinoallomurus</taxon>
    </lineage>
</organism>
<dbReference type="InterPro" id="IPR029039">
    <property type="entry name" value="Flavoprotein-like_sf"/>
</dbReference>
<evidence type="ECO:0000256" key="3">
    <source>
        <dbReference type="ARBA" id="ARBA00023002"/>
    </source>
</evidence>
<keyword evidence="2" id="KW-0288">FMN</keyword>
<dbReference type="Proteomes" id="UP001501442">
    <property type="component" value="Unassembled WGS sequence"/>
</dbReference>
<gene>
    <name evidence="6" type="ORF">GCM10023196_079110</name>
</gene>
<evidence type="ECO:0000256" key="1">
    <source>
        <dbReference type="ARBA" id="ARBA00022630"/>
    </source>
</evidence>
<dbReference type="InterPro" id="IPR005025">
    <property type="entry name" value="FMN_Rdtase-like_dom"/>
</dbReference>
<sequence length="188" mass="19532">MSTGAVANGDGPPRSGLAAGSDVPPRLGTRVVVLVGNPRPESRTHAVAARTARAIAPGTTPETVDLTELADRLFSRAPSPRLDDAVAKVSSADLLVVASPTYKGTYTGLLKAFLDRVPSLSGVTALPLLVMGSPRHALAVEVHLRPLLVELGASVPTPGLAVVESDLDRLDEVLAEWAATVRLPEAVW</sequence>
<dbReference type="Gene3D" id="3.40.50.360">
    <property type="match status" value="1"/>
</dbReference>
<comment type="caution">
    <text evidence="6">The sequence shown here is derived from an EMBL/GenBank/DDBJ whole genome shotgun (WGS) entry which is preliminary data.</text>
</comment>
<evidence type="ECO:0000259" key="5">
    <source>
        <dbReference type="Pfam" id="PF03358"/>
    </source>
</evidence>
<reference evidence="7" key="1">
    <citation type="journal article" date="2019" name="Int. J. Syst. Evol. Microbiol.">
        <title>The Global Catalogue of Microorganisms (GCM) 10K type strain sequencing project: providing services to taxonomists for standard genome sequencing and annotation.</title>
        <authorList>
            <consortium name="The Broad Institute Genomics Platform"/>
            <consortium name="The Broad Institute Genome Sequencing Center for Infectious Disease"/>
            <person name="Wu L."/>
            <person name="Ma J."/>
        </authorList>
    </citation>
    <scope>NUCLEOTIDE SEQUENCE [LARGE SCALE GENOMIC DNA]</scope>
    <source>
        <strain evidence="7">JCM 17939</strain>
    </source>
</reference>
<feature type="domain" description="NADPH-dependent FMN reductase-like" evidence="5">
    <location>
        <begin position="29"/>
        <end position="163"/>
    </location>
</feature>
<dbReference type="SUPFAM" id="SSF52218">
    <property type="entry name" value="Flavoproteins"/>
    <property type="match status" value="1"/>
</dbReference>
<keyword evidence="3" id="KW-0560">Oxidoreductase</keyword>
<protein>
    <submittedName>
        <fullName evidence="6">NAD(P)H-dependent oxidoreductase</fullName>
    </submittedName>
</protein>
<evidence type="ECO:0000313" key="7">
    <source>
        <dbReference type="Proteomes" id="UP001501442"/>
    </source>
</evidence>
<accession>A0ABP8UNU3</accession>